<evidence type="ECO:0000256" key="2">
    <source>
        <dbReference type="SAM" id="SignalP"/>
    </source>
</evidence>
<dbReference type="PANTHER" id="PTHR45661:SF3">
    <property type="entry name" value="IG-LIKE DOMAIN-CONTAINING PROTEIN"/>
    <property type="match status" value="1"/>
</dbReference>
<proteinExistence type="predicted"/>
<sequence length="1176" mass="127251">MFLGFFALAILTVQVFPSFEYPKSGKNPYTSCSDLKSSSNSDDKAIEAGENYYLGCHDNKEAPYTIYVGTSASPIIGQYAFYDCQDIGVVNIRDSVTSIGKGAFSKCFRLTAVNILTRTAPASTLSLAEGAFYRSSITQFNSLRSFITSVGKLCFAECTNFESTFKLSIEDRENDARLYIQDAAFYKSNIQLQDNQIIPEGTYIHDYAFQDCEKIGQITFAGSKLGEEAFRGCKNLKLKFNSNSPITTISDKAFFEAGTIDVSKPTLPKNLLFIKPYAFYNTQVIGNPGFPRSLTQIGMFAFKGTGITGNLDFTYVEVIGESAFEGTEISGALVLTNMKQIGAAAFKDTGVSGELVIYPFLTQIDGFAFYNTKISGSLTIPSTVTIGDYAFANCPGITENIKIEGTSSRPKIGLNAFEGLSFKTLDVSKITIASKAFMGATITTVNIEDSIVDINAFLNAKIDDLSIKGPQEEYTNAVNAYGFENCQIKSILLTDVNLAQNAFRELSKETKPTLTFDHDILNNPDGDYYVIGSKAFFDTPISGSLKILNTTKTVGSEAFAFCTNLNGDLDLNASTIENGAFTNCQFAGTLTIDSHVSDISISNDIDIEINTFSGCPFKTLILKNTEGAPPKQFKIPKKAFYRMTSLTGTVTIPKTVTGIGDQAFMGCDKFDELVFQGDSTSSLTIGQRAFYKCSAISKSFSIERDISTISDFAFYGCTSLTTINLPNTLETINSYAFANSGLKSIQFPKSVTTIQSSAFEECSRLSGDLVLPEGVTTINQRTFYNCQALTRSLTIGKDVSSIDHYAFYQCKFTGNLNLPTDHLYKIGNGAFQGCSGLTGPLNIDGVTSLGYDAFNGCSGLSGPLVFDNSLVIINHHAFYQCTSLTGPITFPSSLTTINHNAFNGCTKLTGPLDFPSSLSTIGDHAFEGCSGLTSISFDSKGATNLGSINIDSIGAYAFNGCSGLTGPLNLKKSGGMTKIDDYAFSGCSGLNGPLYLNDVKLIGNYAFSGCSGFSDSLMIIVNTQAPIIVGRGAFKDCKGFKDGTLTVFIEKQVDDDTDADKRYTQFYRHDYFLRIGNEAFENTKFKNVYYSGRFEPDCDTDIGLSGKIKTSTEYANKTFCGKSVRGKGGLSGGAIAGIVIACVVVVAVIVFLIVFFLLRKKGNDKSEAEVEMNQDP</sequence>
<dbReference type="SUPFAM" id="SSF52058">
    <property type="entry name" value="L domain-like"/>
    <property type="match status" value="2"/>
</dbReference>
<keyword evidence="1" id="KW-1133">Transmembrane helix</keyword>
<evidence type="ECO:0000313" key="3">
    <source>
        <dbReference type="EMBL" id="KAK8871964.1"/>
    </source>
</evidence>
<keyword evidence="1" id="KW-0472">Membrane</keyword>
<keyword evidence="1" id="KW-0812">Transmembrane</keyword>
<name>A0ABR2J2Z8_9EUKA</name>
<dbReference type="Proteomes" id="UP001470230">
    <property type="component" value="Unassembled WGS sequence"/>
</dbReference>
<protein>
    <recommendedName>
        <fullName evidence="5">Surface antigen BspA-like</fullName>
    </recommendedName>
</protein>
<feature type="transmembrane region" description="Helical" evidence="1">
    <location>
        <begin position="1134"/>
        <end position="1158"/>
    </location>
</feature>
<dbReference type="InterPro" id="IPR032675">
    <property type="entry name" value="LRR_dom_sf"/>
</dbReference>
<evidence type="ECO:0000256" key="1">
    <source>
        <dbReference type="SAM" id="Phobius"/>
    </source>
</evidence>
<dbReference type="EMBL" id="JAPFFF010000013">
    <property type="protein sequence ID" value="KAK8871964.1"/>
    <property type="molecule type" value="Genomic_DNA"/>
</dbReference>
<evidence type="ECO:0008006" key="5">
    <source>
        <dbReference type="Google" id="ProtNLM"/>
    </source>
</evidence>
<comment type="caution">
    <text evidence="3">The sequence shown here is derived from an EMBL/GenBank/DDBJ whole genome shotgun (WGS) entry which is preliminary data.</text>
</comment>
<keyword evidence="4" id="KW-1185">Reference proteome</keyword>
<accession>A0ABR2J2Z8</accession>
<dbReference type="Pfam" id="PF13306">
    <property type="entry name" value="LRR_5"/>
    <property type="match status" value="6"/>
</dbReference>
<reference evidence="3 4" key="1">
    <citation type="submission" date="2024-04" db="EMBL/GenBank/DDBJ databases">
        <title>Tritrichomonas musculus Genome.</title>
        <authorList>
            <person name="Alves-Ferreira E."/>
            <person name="Grigg M."/>
            <person name="Lorenzi H."/>
            <person name="Galac M."/>
        </authorList>
    </citation>
    <scope>NUCLEOTIDE SEQUENCE [LARGE SCALE GENOMIC DNA]</scope>
    <source>
        <strain evidence="3 4">EAF2021</strain>
    </source>
</reference>
<dbReference type="Gene3D" id="3.80.10.10">
    <property type="entry name" value="Ribonuclease Inhibitor"/>
    <property type="match status" value="7"/>
</dbReference>
<organism evidence="3 4">
    <name type="scientific">Tritrichomonas musculus</name>
    <dbReference type="NCBI Taxonomy" id="1915356"/>
    <lineage>
        <taxon>Eukaryota</taxon>
        <taxon>Metamonada</taxon>
        <taxon>Parabasalia</taxon>
        <taxon>Tritrichomonadida</taxon>
        <taxon>Tritrichomonadidae</taxon>
        <taxon>Tritrichomonas</taxon>
    </lineage>
</organism>
<evidence type="ECO:0000313" key="4">
    <source>
        <dbReference type="Proteomes" id="UP001470230"/>
    </source>
</evidence>
<feature type="chain" id="PRO_5046740799" description="Surface antigen BspA-like" evidence="2">
    <location>
        <begin position="18"/>
        <end position="1176"/>
    </location>
</feature>
<keyword evidence="2" id="KW-0732">Signal</keyword>
<dbReference type="PANTHER" id="PTHR45661">
    <property type="entry name" value="SURFACE ANTIGEN"/>
    <property type="match status" value="1"/>
</dbReference>
<dbReference type="InterPro" id="IPR026906">
    <property type="entry name" value="LRR_5"/>
</dbReference>
<dbReference type="InterPro" id="IPR053139">
    <property type="entry name" value="Surface_bspA-like"/>
</dbReference>
<feature type="signal peptide" evidence="2">
    <location>
        <begin position="1"/>
        <end position="17"/>
    </location>
</feature>
<gene>
    <name evidence="3" type="ORF">M9Y10_007713</name>
</gene>